<keyword evidence="2" id="KW-0472">Membrane</keyword>
<dbReference type="PIRSF" id="PIRSF029895">
    <property type="entry name" value="SpoIV"/>
    <property type="match status" value="1"/>
</dbReference>
<gene>
    <name evidence="3" type="ORF">H9X83_07545</name>
</gene>
<evidence type="ECO:0000313" key="3">
    <source>
        <dbReference type="EMBL" id="MBM6878012.1"/>
    </source>
</evidence>
<evidence type="ECO:0000256" key="1">
    <source>
        <dbReference type="SAM" id="MobiDB-lite"/>
    </source>
</evidence>
<keyword evidence="4" id="KW-1185">Reference proteome</keyword>
<dbReference type="Pfam" id="PF06898">
    <property type="entry name" value="YqfD"/>
    <property type="match status" value="1"/>
</dbReference>
<dbReference type="Proteomes" id="UP000729290">
    <property type="component" value="Unassembled WGS sequence"/>
</dbReference>
<keyword evidence="2" id="KW-0812">Transmembrane</keyword>
<feature type="compositionally biased region" description="Polar residues" evidence="1">
    <location>
        <begin position="386"/>
        <end position="397"/>
    </location>
</feature>
<comment type="caution">
    <text evidence="3">The sequence shown here is derived from an EMBL/GenBank/DDBJ whole genome shotgun (WGS) entry which is preliminary data.</text>
</comment>
<evidence type="ECO:0000256" key="2">
    <source>
        <dbReference type="SAM" id="Phobius"/>
    </source>
</evidence>
<keyword evidence="2" id="KW-1133">Transmembrane helix</keyword>
<dbReference type="InterPro" id="IPR010690">
    <property type="entry name" value="YqfD"/>
</dbReference>
<protein>
    <submittedName>
        <fullName evidence="3">Sporulation protein YqfD</fullName>
    </submittedName>
</protein>
<feature type="region of interest" description="Disordered" evidence="1">
    <location>
        <begin position="375"/>
        <end position="397"/>
    </location>
</feature>
<reference evidence="3 4" key="1">
    <citation type="journal article" date="2021" name="Sci. Rep.">
        <title>The distribution of antibiotic resistance genes in chicken gut microbiota commensals.</title>
        <authorList>
            <person name="Juricova H."/>
            <person name="Matiasovicova J."/>
            <person name="Kubasova T."/>
            <person name="Cejkova D."/>
            <person name="Rychlik I."/>
        </authorList>
    </citation>
    <scope>NUCLEOTIDE SEQUENCE [LARGE SCALE GENOMIC DNA]</scope>
    <source>
        <strain evidence="3 4">An431b</strain>
    </source>
</reference>
<feature type="transmembrane region" description="Helical" evidence="2">
    <location>
        <begin position="76"/>
        <end position="98"/>
    </location>
</feature>
<evidence type="ECO:0000313" key="4">
    <source>
        <dbReference type="Proteomes" id="UP000729290"/>
    </source>
</evidence>
<sequence length="397" mass="43864">MIRVSGFSMERFLNMASYRNVYFWDVDSRGTGFTMKTSLAGLREAEYCAAKTGCTLEVLARGGLPARYRRFRKREALWAGAVCFALVLYVLSGFVWSLEIEGNERLEEESLRSACAQMGLYPGAWKNNVDMDAVTEGLLAQFHDLSWVSVGMDGTKATVRLTETIEAPEVVEKETPSDIVAAKDGLVLSISAERGVPLVKAGDVVKAGQVLISSQITGETEGETPYAAQTAAAGSVTARTWMEWSMELPLSYTQKEYTGEEKVDHILLLGDAAVDLIRPSAEENCHKEVISEGYLSLGDVRFPVGWRKVRLRYYRETEKSRTVEEAKTELESSLRQKAEDYLRGQGVLEDMNIQYEIYADCVRAVATAEMTEEIAETKEKGADAGNESSGENITAGE</sequence>
<name>A0ABS2GAV9_9FIRM</name>
<dbReference type="EMBL" id="JACSNV010000009">
    <property type="protein sequence ID" value="MBM6878012.1"/>
    <property type="molecule type" value="Genomic_DNA"/>
</dbReference>
<organism evidence="3 4">
    <name type="scientific">Anaerotignum lactatifermentans</name>
    <dbReference type="NCBI Taxonomy" id="160404"/>
    <lineage>
        <taxon>Bacteria</taxon>
        <taxon>Bacillati</taxon>
        <taxon>Bacillota</taxon>
        <taxon>Clostridia</taxon>
        <taxon>Lachnospirales</taxon>
        <taxon>Anaerotignaceae</taxon>
        <taxon>Anaerotignum</taxon>
    </lineage>
</organism>
<proteinExistence type="predicted"/>
<accession>A0ABS2GAV9</accession>